<proteinExistence type="predicted"/>
<dbReference type="Proteomes" id="UP000053105">
    <property type="component" value="Unassembled WGS sequence"/>
</dbReference>
<name>A0A0M8ZQM0_9HYME</name>
<protein>
    <submittedName>
        <fullName evidence="2">Uncharacterized protein</fullName>
    </submittedName>
</protein>
<organism evidence="2 3">
    <name type="scientific">Melipona quadrifasciata</name>
    <dbReference type="NCBI Taxonomy" id="166423"/>
    <lineage>
        <taxon>Eukaryota</taxon>
        <taxon>Metazoa</taxon>
        <taxon>Ecdysozoa</taxon>
        <taxon>Arthropoda</taxon>
        <taxon>Hexapoda</taxon>
        <taxon>Insecta</taxon>
        <taxon>Pterygota</taxon>
        <taxon>Neoptera</taxon>
        <taxon>Endopterygota</taxon>
        <taxon>Hymenoptera</taxon>
        <taxon>Apocrita</taxon>
        <taxon>Aculeata</taxon>
        <taxon>Apoidea</taxon>
        <taxon>Anthophila</taxon>
        <taxon>Apidae</taxon>
        <taxon>Melipona</taxon>
    </lineage>
</organism>
<feature type="region of interest" description="Disordered" evidence="1">
    <location>
        <begin position="64"/>
        <end position="101"/>
    </location>
</feature>
<gene>
    <name evidence="2" type="ORF">WN51_06188</name>
</gene>
<feature type="compositionally biased region" description="Acidic residues" evidence="1">
    <location>
        <begin position="82"/>
        <end position="101"/>
    </location>
</feature>
<evidence type="ECO:0000256" key="1">
    <source>
        <dbReference type="SAM" id="MobiDB-lite"/>
    </source>
</evidence>
<dbReference type="AlphaFoldDB" id="A0A0M8ZQM0"/>
<reference evidence="2 3" key="1">
    <citation type="submission" date="2015-07" db="EMBL/GenBank/DDBJ databases">
        <title>The genome of Melipona quadrifasciata.</title>
        <authorList>
            <person name="Pan H."/>
            <person name="Kapheim K."/>
        </authorList>
    </citation>
    <scope>NUCLEOTIDE SEQUENCE [LARGE SCALE GENOMIC DNA]</scope>
    <source>
        <strain evidence="2">0111107301</strain>
        <tissue evidence="2">Whole body</tissue>
    </source>
</reference>
<sequence>MPKEQPTMYNMYKKYLRNKYNGDFNVRRGISVMQASPSNKTDHDQIIPLYYRSEIVLSKSIVKSQQGLPDTDEEAAAAAAATEEEEEEEEEEGKEKEKEEEEVVVVAVVVEEEEEEKEEEERKGIERCTAFSILYRDIYSACFYLQPRATFINTALYSTHSIDSQGVTVTSNIIEPGSLDELWAPLNDLELNQRYPGQPQDYFLLFIDLYTRPGETQSSQEQKIFYLTTAMSLMETLIVGSFSVKFDSFIVGSFREFLPELNWHSKLRHELKLLPPSEARVYRNEITIFGRLARRLFIVVLKTELETRAILLFAILSNVDRWGIEGIPFRHLTLMFQQNDENEEVSISKSMFTYCIRTILLYSTLTIV</sequence>
<dbReference type="EMBL" id="KQ435899">
    <property type="protein sequence ID" value="KOX69130.1"/>
    <property type="molecule type" value="Genomic_DNA"/>
</dbReference>
<keyword evidence="3" id="KW-1185">Reference proteome</keyword>
<accession>A0A0M8ZQM0</accession>
<evidence type="ECO:0000313" key="2">
    <source>
        <dbReference type="EMBL" id="KOX69130.1"/>
    </source>
</evidence>
<evidence type="ECO:0000313" key="3">
    <source>
        <dbReference type="Proteomes" id="UP000053105"/>
    </source>
</evidence>